<reference evidence="1" key="2">
    <citation type="submission" date="2025-09" db="UniProtKB">
        <authorList>
            <consortium name="EnsemblPlants"/>
        </authorList>
    </citation>
    <scope>IDENTIFICATION</scope>
</reference>
<sequence>MECNRDDASKSKEIAERKFKENDFAGAKKFALKAKALFKLEGIDQMILALDVHLKAQTKFEGEHDWYGILEVSTSADEDTIRKQYKKLALQTHPDKNRFIGADGAFKLISDAWNVLSDKNKRILHDHRRHMSSLGVHQNNSQVNVESTSSSFMPSMNGFCRQNTGPAAPPPTASTFWTFCSSCLMNFQYESMYFDQHMICSVCREVFHAVEVPPPSTPIYPNEPKPVDTNTGMGGAAVPGKGMRRKGVASGSQNHGPMLQRCSSTRSAAGVHTSSHKVKQTHGSVPGSSFGSSVPATNVRKRKVAETEGKETAKKRYKKVVPQSTSSVLDGDSSSKMHTTKRKARSTDRAPGTKRRKETSNCLNDEPVGTGLTKVIKQFNMRGILIDKMKLQYRDKLEELNREKTNVESRQKMQTSQKINQRVGCSTRVDTKKTKRTQRSNSVHPEEGKGKGLAGKRVEERAQNSKCAGLEEMRSWEWRKPEIRFVYTRRSRKEQEPSSDEMLVPDADFCSFGDHSASSFQKDQVWATYDEEDGMPRYYALIRKVHSSHPFKVRISFLKADDCDEFGNSDWLSRGYSKTCGNFSPGAPKDVDQLNTFSHVVAWEKGPGRIIRIFPMKGDIWALYQNWSADWDELTPDETMYKYELVQVTDSYSPRGGISVMPIVKVPGFVSVFKPLLDPTKSRRIPNEEMLRFSHQVPFHVLTGEEAQNSPKGCFELDPGSTPKELLRK</sequence>
<proteinExistence type="predicted"/>
<name>A0ACD5XDF2_AVESA</name>
<dbReference type="EnsemblPlants" id="AVESA.00010b.r2.4DG0772290.1">
    <property type="protein sequence ID" value="AVESA.00010b.r2.4DG0772290.1.CDS.1"/>
    <property type="gene ID" value="AVESA.00010b.r2.4DG0772290"/>
</dbReference>
<evidence type="ECO:0000313" key="1">
    <source>
        <dbReference type="EnsemblPlants" id="AVESA.00010b.r2.4DG0772290.1.CDS.1"/>
    </source>
</evidence>
<reference evidence="1" key="1">
    <citation type="submission" date="2021-05" db="EMBL/GenBank/DDBJ databases">
        <authorList>
            <person name="Scholz U."/>
            <person name="Mascher M."/>
            <person name="Fiebig A."/>
        </authorList>
    </citation>
    <scope>NUCLEOTIDE SEQUENCE [LARGE SCALE GENOMIC DNA]</scope>
</reference>
<evidence type="ECO:0000313" key="2">
    <source>
        <dbReference type="Proteomes" id="UP001732700"/>
    </source>
</evidence>
<organism evidence="1 2">
    <name type="scientific">Avena sativa</name>
    <name type="common">Oat</name>
    <dbReference type="NCBI Taxonomy" id="4498"/>
    <lineage>
        <taxon>Eukaryota</taxon>
        <taxon>Viridiplantae</taxon>
        <taxon>Streptophyta</taxon>
        <taxon>Embryophyta</taxon>
        <taxon>Tracheophyta</taxon>
        <taxon>Spermatophyta</taxon>
        <taxon>Magnoliopsida</taxon>
        <taxon>Liliopsida</taxon>
        <taxon>Poales</taxon>
        <taxon>Poaceae</taxon>
        <taxon>BOP clade</taxon>
        <taxon>Pooideae</taxon>
        <taxon>Poodae</taxon>
        <taxon>Poeae</taxon>
        <taxon>Poeae Chloroplast Group 1 (Aveneae type)</taxon>
        <taxon>Aveninae</taxon>
        <taxon>Avena</taxon>
    </lineage>
</organism>
<protein>
    <submittedName>
        <fullName evidence="1">Uncharacterized protein</fullName>
    </submittedName>
</protein>
<accession>A0ACD5XDF2</accession>
<dbReference type="Proteomes" id="UP001732700">
    <property type="component" value="Chromosome 4D"/>
</dbReference>
<keyword evidence="2" id="KW-1185">Reference proteome</keyword>